<accession>A0A016SXT8</accession>
<proteinExistence type="predicted"/>
<gene>
    <name evidence="1" type="primary">Acey_s0162.g3397</name>
    <name evidence="1" type="ORF">Y032_0162g3397</name>
</gene>
<reference evidence="2" key="1">
    <citation type="journal article" date="2015" name="Nat. Genet.">
        <title>The genome and transcriptome of the zoonotic hookworm Ancylostoma ceylanicum identify infection-specific gene families.</title>
        <authorList>
            <person name="Schwarz E.M."/>
            <person name="Hu Y."/>
            <person name="Antoshechkin I."/>
            <person name="Miller M.M."/>
            <person name="Sternberg P.W."/>
            <person name="Aroian R.V."/>
        </authorList>
    </citation>
    <scope>NUCLEOTIDE SEQUENCE</scope>
    <source>
        <strain evidence="2">HY135</strain>
    </source>
</reference>
<comment type="caution">
    <text evidence="1">The sequence shown here is derived from an EMBL/GenBank/DDBJ whole genome shotgun (WGS) entry which is preliminary data.</text>
</comment>
<dbReference type="AlphaFoldDB" id="A0A016SXT8"/>
<dbReference type="Proteomes" id="UP000024635">
    <property type="component" value="Unassembled WGS sequence"/>
</dbReference>
<dbReference type="OrthoDB" id="10344231at2759"/>
<dbReference type="EMBL" id="JARK01001498">
    <property type="protein sequence ID" value="EYB95191.1"/>
    <property type="molecule type" value="Genomic_DNA"/>
</dbReference>
<organism evidence="1 2">
    <name type="scientific">Ancylostoma ceylanicum</name>
    <dbReference type="NCBI Taxonomy" id="53326"/>
    <lineage>
        <taxon>Eukaryota</taxon>
        <taxon>Metazoa</taxon>
        <taxon>Ecdysozoa</taxon>
        <taxon>Nematoda</taxon>
        <taxon>Chromadorea</taxon>
        <taxon>Rhabditida</taxon>
        <taxon>Rhabditina</taxon>
        <taxon>Rhabditomorpha</taxon>
        <taxon>Strongyloidea</taxon>
        <taxon>Ancylostomatidae</taxon>
        <taxon>Ancylostomatinae</taxon>
        <taxon>Ancylostoma</taxon>
    </lineage>
</organism>
<evidence type="ECO:0000313" key="1">
    <source>
        <dbReference type="EMBL" id="EYB95191.1"/>
    </source>
</evidence>
<sequence>MESCNMLYFSAAREMKVIFLVAIFSLTYLANASRRDCRLECFQAAISFRNWQNEADMDRRVMEECESFAKKLEYPCSKAVPLILQDPAIRKTIEGWDVDSPSDRATEKAVKKHCWKACRKPF</sequence>
<evidence type="ECO:0000313" key="2">
    <source>
        <dbReference type="Proteomes" id="UP000024635"/>
    </source>
</evidence>
<keyword evidence="2" id="KW-1185">Reference proteome</keyword>
<protein>
    <submittedName>
        <fullName evidence="1">Uncharacterized protein</fullName>
    </submittedName>
</protein>
<name>A0A016SXT8_9BILA</name>